<dbReference type="InterPro" id="IPR004827">
    <property type="entry name" value="bZIP"/>
</dbReference>
<dbReference type="Pfam" id="PF07716">
    <property type="entry name" value="bZIP_2"/>
    <property type="match status" value="1"/>
</dbReference>
<organism evidence="8 9">
    <name type="scientific">Tilletia indica</name>
    <dbReference type="NCBI Taxonomy" id="43049"/>
    <lineage>
        <taxon>Eukaryota</taxon>
        <taxon>Fungi</taxon>
        <taxon>Dikarya</taxon>
        <taxon>Basidiomycota</taxon>
        <taxon>Ustilaginomycotina</taxon>
        <taxon>Exobasidiomycetes</taxon>
        <taxon>Tilletiales</taxon>
        <taxon>Tilletiaceae</taxon>
        <taxon>Tilletia</taxon>
    </lineage>
</organism>
<name>A0A8T8S8Q2_9BASI</name>
<feature type="region of interest" description="Disordered" evidence="6">
    <location>
        <begin position="1"/>
        <end position="257"/>
    </location>
</feature>
<feature type="compositionally biased region" description="Low complexity" evidence="6">
    <location>
        <begin position="38"/>
        <end position="47"/>
    </location>
</feature>
<evidence type="ECO:0000256" key="2">
    <source>
        <dbReference type="ARBA" id="ARBA00023015"/>
    </source>
</evidence>
<feature type="compositionally biased region" description="Gly residues" evidence="6">
    <location>
        <begin position="8"/>
        <end position="20"/>
    </location>
</feature>
<feature type="compositionally biased region" description="Low complexity" evidence="6">
    <location>
        <begin position="134"/>
        <end position="159"/>
    </location>
</feature>
<dbReference type="Proteomes" id="UP000077521">
    <property type="component" value="Unassembled WGS sequence"/>
</dbReference>
<comment type="subcellular location">
    <subcellularLocation>
        <location evidence="1">Nucleus</location>
    </subcellularLocation>
</comment>
<keyword evidence="4" id="KW-0804">Transcription</keyword>
<dbReference type="AlphaFoldDB" id="A0A8T8S8Q2"/>
<accession>A0A8T8S8Q2</accession>
<dbReference type="PROSITE" id="PS00036">
    <property type="entry name" value="BZIP_BASIC"/>
    <property type="match status" value="1"/>
</dbReference>
<dbReference type="PANTHER" id="PTHR13044">
    <property type="entry name" value="ACTIVATING TRANSCRIPTION FACTOR ATF 4/5"/>
    <property type="match status" value="1"/>
</dbReference>
<evidence type="ECO:0000256" key="4">
    <source>
        <dbReference type="ARBA" id="ARBA00023163"/>
    </source>
</evidence>
<feature type="compositionally biased region" description="Basic residues" evidence="6">
    <location>
        <begin position="121"/>
        <end position="131"/>
    </location>
</feature>
<dbReference type="CDD" id="cd14705">
    <property type="entry name" value="bZIP_Zip1"/>
    <property type="match status" value="1"/>
</dbReference>
<reference evidence="8" key="2">
    <citation type="journal article" date="2019" name="IMA Fungus">
        <title>Genome sequencing and comparison of five Tilletia species to identify candidate genes for the detection of regulated species infecting wheat.</title>
        <authorList>
            <person name="Nguyen H.D.T."/>
            <person name="Sultana T."/>
            <person name="Kesanakurti P."/>
            <person name="Hambleton S."/>
        </authorList>
    </citation>
    <scope>NUCLEOTIDE SEQUENCE</scope>
    <source>
        <strain evidence="8">DAOMC 236416</strain>
    </source>
</reference>
<evidence type="ECO:0000313" key="9">
    <source>
        <dbReference type="Proteomes" id="UP000077521"/>
    </source>
</evidence>
<keyword evidence="9" id="KW-1185">Reference proteome</keyword>
<gene>
    <name evidence="8" type="ORF">A4X13_0g9614</name>
</gene>
<dbReference type="GO" id="GO:0001228">
    <property type="term" value="F:DNA-binding transcription activator activity, RNA polymerase II-specific"/>
    <property type="evidence" value="ECO:0007669"/>
    <property type="project" value="TreeGrafter"/>
</dbReference>
<dbReference type="GO" id="GO:0005634">
    <property type="term" value="C:nucleus"/>
    <property type="evidence" value="ECO:0007669"/>
    <property type="project" value="UniProtKB-SubCell"/>
</dbReference>
<feature type="compositionally biased region" description="Basic and acidic residues" evidence="6">
    <location>
        <begin position="240"/>
        <end position="257"/>
    </location>
</feature>
<evidence type="ECO:0000256" key="1">
    <source>
        <dbReference type="ARBA" id="ARBA00004123"/>
    </source>
</evidence>
<sequence length="257" mass="25900">MPPPPTGGEHGQGPGGGGGSNTTSPPPPAFWQHPSLQPGARFSSFSGPSGGGPDGHSHHPGPAPTHMGGMGHAANNGGGGGGGSIPFFPGPGDMQGAAAHINGLGADSNLGDDEEDYPLPPKRKRGSRHHGNGSSAAVASSSAAAMAAMAAANESAASATEGYGGYSNAGDSDSAGPSGRESGMQSGLERKRSLDVPPLQLIDTGNPEADAEANRVLIEEDKRRRNTAASARFRIKKKQREAALETSAKEMTSRIRE</sequence>
<feature type="compositionally biased region" description="Gly residues" evidence="6">
    <location>
        <begin position="68"/>
        <end position="84"/>
    </location>
</feature>
<evidence type="ECO:0000256" key="5">
    <source>
        <dbReference type="ARBA" id="ARBA00023242"/>
    </source>
</evidence>
<dbReference type="GO" id="GO:0000977">
    <property type="term" value="F:RNA polymerase II transcription regulatory region sequence-specific DNA binding"/>
    <property type="evidence" value="ECO:0007669"/>
    <property type="project" value="TreeGrafter"/>
</dbReference>
<evidence type="ECO:0000259" key="7">
    <source>
        <dbReference type="PROSITE" id="PS00036"/>
    </source>
</evidence>
<reference evidence="8" key="1">
    <citation type="submission" date="2016-04" db="EMBL/GenBank/DDBJ databases">
        <authorList>
            <person name="Nguyen H.D."/>
            <person name="Samba Siva P."/>
            <person name="Cullis J."/>
            <person name="Levesque C.A."/>
            <person name="Hambleton S."/>
        </authorList>
    </citation>
    <scope>NUCLEOTIDE SEQUENCE</scope>
    <source>
        <strain evidence="8">DAOMC 236416</strain>
    </source>
</reference>
<proteinExistence type="predicted"/>
<evidence type="ECO:0000256" key="6">
    <source>
        <dbReference type="SAM" id="MobiDB-lite"/>
    </source>
</evidence>
<keyword evidence="3" id="KW-0238">DNA-binding</keyword>
<evidence type="ECO:0000256" key="3">
    <source>
        <dbReference type="ARBA" id="ARBA00023125"/>
    </source>
</evidence>
<dbReference type="PANTHER" id="PTHR13044:SF14">
    <property type="entry name" value="CRYPTOCEPHAL, ISOFORM A"/>
    <property type="match status" value="1"/>
</dbReference>
<feature type="domain" description="BZIP" evidence="7">
    <location>
        <begin position="222"/>
        <end position="236"/>
    </location>
</feature>
<keyword evidence="5" id="KW-0539">Nucleus</keyword>
<keyword evidence="2" id="KW-0805">Transcription regulation</keyword>
<protein>
    <recommendedName>
        <fullName evidence="7">BZIP domain-containing protein</fullName>
    </recommendedName>
</protein>
<dbReference type="EMBL" id="LWDF02002980">
    <property type="protein sequence ID" value="KAE8235093.1"/>
    <property type="molecule type" value="Genomic_DNA"/>
</dbReference>
<feature type="non-terminal residue" evidence="8">
    <location>
        <position position="1"/>
    </location>
</feature>
<evidence type="ECO:0000313" key="8">
    <source>
        <dbReference type="EMBL" id="KAE8235093.1"/>
    </source>
</evidence>
<comment type="caution">
    <text evidence="8">The sequence shown here is derived from an EMBL/GenBank/DDBJ whole genome shotgun (WGS) entry which is preliminary data.</text>
</comment>